<evidence type="ECO:0000256" key="2">
    <source>
        <dbReference type="ARBA" id="ARBA00022475"/>
    </source>
</evidence>
<feature type="transmembrane region" description="Helical" evidence="8">
    <location>
        <begin position="385"/>
        <end position="406"/>
    </location>
</feature>
<feature type="transmembrane region" description="Helical" evidence="8">
    <location>
        <begin position="149"/>
        <end position="166"/>
    </location>
</feature>
<dbReference type="PANTHER" id="PTHR33908">
    <property type="entry name" value="MANNOSYLTRANSFERASE YKCB-RELATED"/>
    <property type="match status" value="1"/>
</dbReference>
<evidence type="ECO:0000256" key="6">
    <source>
        <dbReference type="ARBA" id="ARBA00022989"/>
    </source>
</evidence>
<feature type="transmembrane region" description="Helical" evidence="8">
    <location>
        <begin position="126"/>
        <end position="143"/>
    </location>
</feature>
<feature type="transmembrane region" description="Helical" evidence="8">
    <location>
        <begin position="360"/>
        <end position="379"/>
    </location>
</feature>
<accession>A0A0G0UG67</accession>
<keyword evidence="5 8" id="KW-0812">Transmembrane</keyword>
<dbReference type="GO" id="GO:0009103">
    <property type="term" value="P:lipopolysaccharide biosynthetic process"/>
    <property type="evidence" value="ECO:0007669"/>
    <property type="project" value="UniProtKB-ARBA"/>
</dbReference>
<dbReference type="AlphaFoldDB" id="A0A0G0UG67"/>
<feature type="transmembrane region" description="Helical" evidence="8">
    <location>
        <begin position="333"/>
        <end position="353"/>
    </location>
</feature>
<dbReference type="GO" id="GO:0016763">
    <property type="term" value="F:pentosyltransferase activity"/>
    <property type="evidence" value="ECO:0007669"/>
    <property type="project" value="TreeGrafter"/>
</dbReference>
<proteinExistence type="predicted"/>
<feature type="domain" description="Glycosyltransferase RgtA/B/C/D-like" evidence="9">
    <location>
        <begin position="78"/>
        <end position="220"/>
    </location>
</feature>
<protein>
    <recommendedName>
        <fullName evidence="9">Glycosyltransferase RgtA/B/C/D-like domain-containing protein</fullName>
    </recommendedName>
</protein>
<organism evidence="10 11">
    <name type="scientific">Candidatus Woesebacteria bacterium GW2011_GWB1_41_10</name>
    <dbReference type="NCBI Taxonomy" id="1618577"/>
    <lineage>
        <taxon>Bacteria</taxon>
        <taxon>Candidatus Woeseibacteriota</taxon>
    </lineage>
</organism>
<dbReference type="Proteomes" id="UP000033858">
    <property type="component" value="Unassembled WGS sequence"/>
</dbReference>
<evidence type="ECO:0000256" key="8">
    <source>
        <dbReference type="SAM" id="Phobius"/>
    </source>
</evidence>
<dbReference type="InterPro" id="IPR050297">
    <property type="entry name" value="LipidA_mod_glycosyltrf_83"/>
</dbReference>
<keyword evidence="6 8" id="KW-1133">Transmembrane helix</keyword>
<evidence type="ECO:0000256" key="7">
    <source>
        <dbReference type="ARBA" id="ARBA00023136"/>
    </source>
</evidence>
<keyword evidence="3" id="KW-0328">Glycosyltransferase</keyword>
<dbReference type="EMBL" id="LCAE01000003">
    <property type="protein sequence ID" value="KKR87874.1"/>
    <property type="molecule type" value="Genomic_DNA"/>
</dbReference>
<evidence type="ECO:0000259" key="9">
    <source>
        <dbReference type="Pfam" id="PF13231"/>
    </source>
</evidence>
<gene>
    <name evidence="10" type="ORF">UU32_C0003G0004</name>
</gene>
<evidence type="ECO:0000256" key="5">
    <source>
        <dbReference type="ARBA" id="ARBA00022692"/>
    </source>
</evidence>
<keyword evidence="4" id="KW-0808">Transferase</keyword>
<keyword evidence="7 8" id="KW-0472">Membrane</keyword>
<dbReference type="Pfam" id="PF13231">
    <property type="entry name" value="PMT_2"/>
    <property type="match status" value="1"/>
</dbReference>
<comment type="caution">
    <text evidence="10">The sequence shown here is derived from an EMBL/GenBank/DDBJ whole genome shotgun (WGS) entry which is preliminary data.</text>
</comment>
<evidence type="ECO:0000256" key="1">
    <source>
        <dbReference type="ARBA" id="ARBA00004651"/>
    </source>
</evidence>
<comment type="subcellular location">
    <subcellularLocation>
        <location evidence="1">Cell membrane</location>
        <topology evidence="1">Multi-pass membrane protein</topology>
    </subcellularLocation>
</comment>
<evidence type="ECO:0000256" key="3">
    <source>
        <dbReference type="ARBA" id="ARBA00022676"/>
    </source>
</evidence>
<dbReference type="GO" id="GO:0005886">
    <property type="term" value="C:plasma membrane"/>
    <property type="evidence" value="ECO:0007669"/>
    <property type="project" value="UniProtKB-SubCell"/>
</dbReference>
<name>A0A0G0UG67_9BACT</name>
<feature type="transmembrane region" description="Helical" evidence="8">
    <location>
        <begin position="307"/>
        <end position="327"/>
    </location>
</feature>
<feature type="transmembrane region" description="Helical" evidence="8">
    <location>
        <begin position="207"/>
        <end position="227"/>
    </location>
</feature>
<reference evidence="10 11" key="1">
    <citation type="journal article" date="2015" name="Nature">
        <title>rRNA introns, odd ribosomes, and small enigmatic genomes across a large radiation of phyla.</title>
        <authorList>
            <person name="Brown C.T."/>
            <person name="Hug L.A."/>
            <person name="Thomas B.C."/>
            <person name="Sharon I."/>
            <person name="Castelle C.J."/>
            <person name="Singh A."/>
            <person name="Wilkins M.J."/>
            <person name="Williams K.H."/>
            <person name="Banfield J.F."/>
        </authorList>
    </citation>
    <scope>NUCLEOTIDE SEQUENCE [LARGE SCALE GENOMIC DNA]</scope>
</reference>
<feature type="transmembrane region" description="Helical" evidence="8">
    <location>
        <begin position="98"/>
        <end position="119"/>
    </location>
</feature>
<evidence type="ECO:0000256" key="4">
    <source>
        <dbReference type="ARBA" id="ARBA00022679"/>
    </source>
</evidence>
<feature type="transmembrane region" description="Helical" evidence="8">
    <location>
        <begin position="173"/>
        <end position="201"/>
    </location>
</feature>
<keyword evidence="2" id="KW-1003">Cell membrane</keyword>
<evidence type="ECO:0000313" key="11">
    <source>
        <dbReference type="Proteomes" id="UP000033858"/>
    </source>
</evidence>
<evidence type="ECO:0000313" key="10">
    <source>
        <dbReference type="EMBL" id="KKR87874.1"/>
    </source>
</evidence>
<dbReference type="InterPro" id="IPR038731">
    <property type="entry name" value="RgtA/B/C-like"/>
</dbReference>
<sequence>MVLQAQGKYNIFQMQKRVLASIFFLGFLLRVVAIDKLPVGFTPDEASFGYDAYSILKTGKDQWGKPFPLVLESFGDFKSPLYAYLTIPSVGIFGLNKFVVRLPNAILGTMAVVAIWLLGSKLVNKKVGLIAAVLLAISPWHVMMSRGAFEANLITFFVPLGIYLFLEKKYNLSALVFGLTLFTYHSAKLIAPVVFVGLLLIFRFKKLVAIAIFAGFFALMLYTNSLGGGKRIAERSITAGALEEGAKVKIELIQSGMNPILARALHNKYQVTAKRFINNYIQYFSFRFLITKGPAETTYGMIPGLGVLTYVEMIGLVAFLVHLVIIIHFRSGMWLLIAWLLIAPVPAALATGVGYAANRAVAMIPALQILAAMGIYFLLGKYKKSVYIIAALGVIGLGIFLNKYIVESPEKSAKGMLAGNLEIAQELVGKSGNYDNMVVPRSWSEPHIYIAFAAKYDPLKYQEASGGWKYEEIGVNWVDQMPEYSLGKFTFK</sequence>
<dbReference type="PANTHER" id="PTHR33908:SF11">
    <property type="entry name" value="MEMBRANE PROTEIN"/>
    <property type="match status" value="1"/>
</dbReference>